<dbReference type="AlphaFoldDB" id="A0A381PN98"/>
<dbReference type="Gene3D" id="2.40.110.10">
    <property type="entry name" value="Butyryl-CoA Dehydrogenase, subunit A, domain 2"/>
    <property type="match status" value="1"/>
</dbReference>
<name>A0A381PN98_9ZZZZ</name>
<evidence type="ECO:0000256" key="1">
    <source>
        <dbReference type="ARBA" id="ARBA00023002"/>
    </source>
</evidence>
<dbReference type="PIRSF" id="PIRSF016578">
    <property type="entry name" value="HsaA"/>
    <property type="match status" value="1"/>
</dbReference>
<keyword evidence="1" id="KW-0560">Oxidoreductase</keyword>
<dbReference type="GO" id="GO:0003995">
    <property type="term" value="F:acyl-CoA dehydrogenase activity"/>
    <property type="evidence" value="ECO:0007669"/>
    <property type="project" value="TreeGrafter"/>
</dbReference>
<dbReference type="InterPro" id="IPR013786">
    <property type="entry name" value="AcylCoA_DH/ox_N"/>
</dbReference>
<dbReference type="Pfam" id="PF02771">
    <property type="entry name" value="Acyl-CoA_dh_N"/>
    <property type="match status" value="1"/>
</dbReference>
<dbReference type="PANTHER" id="PTHR48083:SF5">
    <property type="entry name" value="NRGC PROTEIN"/>
    <property type="match status" value="1"/>
</dbReference>
<dbReference type="InterPro" id="IPR050741">
    <property type="entry name" value="Acyl-CoA_dehydrogenase"/>
</dbReference>
<organism evidence="5">
    <name type="scientific">marine metagenome</name>
    <dbReference type="NCBI Taxonomy" id="408172"/>
    <lineage>
        <taxon>unclassified sequences</taxon>
        <taxon>metagenomes</taxon>
        <taxon>ecological metagenomes</taxon>
    </lineage>
</organism>
<dbReference type="InterPro" id="IPR013107">
    <property type="entry name" value="Acyl-CoA_DH_C"/>
</dbReference>
<comment type="similarity">
    <text evidence="2">Belongs to the HpaH/HsaA monooxygenase family.</text>
</comment>
<dbReference type="Gene3D" id="1.10.540.10">
    <property type="entry name" value="Acyl-CoA dehydrogenase/oxidase, N-terminal domain"/>
    <property type="match status" value="1"/>
</dbReference>
<dbReference type="InterPro" id="IPR009100">
    <property type="entry name" value="AcylCoA_DH/oxidase_NM_dom_sf"/>
</dbReference>
<evidence type="ECO:0000259" key="3">
    <source>
        <dbReference type="Pfam" id="PF02771"/>
    </source>
</evidence>
<dbReference type="SUPFAM" id="SSF47203">
    <property type="entry name" value="Acyl-CoA dehydrogenase C-terminal domain-like"/>
    <property type="match status" value="1"/>
</dbReference>
<dbReference type="Pfam" id="PF08028">
    <property type="entry name" value="Acyl-CoA_dh_2"/>
    <property type="match status" value="1"/>
</dbReference>
<dbReference type="Gene3D" id="1.20.140.10">
    <property type="entry name" value="Butyryl-CoA Dehydrogenase, subunit A, domain 3"/>
    <property type="match status" value="1"/>
</dbReference>
<dbReference type="PANTHER" id="PTHR48083">
    <property type="entry name" value="MEDIUM-CHAIN SPECIFIC ACYL-COA DEHYDROGENASE, MITOCHONDRIAL-RELATED"/>
    <property type="match status" value="1"/>
</dbReference>
<accession>A0A381PN98</accession>
<feature type="non-terminal residue" evidence="5">
    <location>
        <position position="1"/>
    </location>
</feature>
<dbReference type="GO" id="GO:0050660">
    <property type="term" value="F:flavin adenine dinucleotide binding"/>
    <property type="evidence" value="ECO:0007669"/>
    <property type="project" value="InterPro"/>
</dbReference>
<dbReference type="GO" id="GO:0005737">
    <property type="term" value="C:cytoplasm"/>
    <property type="evidence" value="ECO:0007669"/>
    <property type="project" value="TreeGrafter"/>
</dbReference>
<feature type="domain" description="Acyl-CoA dehydrogenase C-terminal" evidence="4">
    <location>
        <begin position="240"/>
        <end position="368"/>
    </location>
</feature>
<dbReference type="InterPro" id="IPR037069">
    <property type="entry name" value="AcylCoA_DH/ox_N_sf"/>
</dbReference>
<dbReference type="InterPro" id="IPR036250">
    <property type="entry name" value="AcylCo_DH-like_C"/>
</dbReference>
<protein>
    <recommendedName>
        <fullName evidence="6">Acyl-CoA dehydrogenase C-terminal domain-containing protein</fullName>
    </recommendedName>
</protein>
<evidence type="ECO:0000313" key="5">
    <source>
        <dbReference type="EMBL" id="SUZ68501.1"/>
    </source>
</evidence>
<feature type="domain" description="Acyl-CoA dehydrogenase/oxidase N-terminal" evidence="3">
    <location>
        <begin position="14"/>
        <end position="85"/>
    </location>
</feature>
<dbReference type="InterPro" id="IPR046373">
    <property type="entry name" value="Acyl-CoA_Oxase/DH_mid-dom_sf"/>
</dbReference>
<gene>
    <name evidence="5" type="ORF">METZ01_LOCUS21355</name>
</gene>
<dbReference type="GO" id="GO:0033539">
    <property type="term" value="P:fatty acid beta-oxidation using acyl-CoA dehydrogenase"/>
    <property type="evidence" value="ECO:0007669"/>
    <property type="project" value="TreeGrafter"/>
</dbReference>
<sequence>VAVDFCEVANEYVAELRARGPEIDTRRALPQDLADRLAADGFYRLCTPTELGGVGASPQCLAEVCEILATGNGSAAWCVFIGATSQYMFPAVSQQLLQELLENPNVVTSGVFAYSGTAVRLSEASPSTWRIDGRWDWGSGCQNATWISGGVIMCDADGNPIPDRHDRPTEARAFFKPAEIDILDNWHTSGLRGTGSNSYIASNLELQEYRIATVESLRASPLADLPIYRFPRFGYLALPIGAISLGMARDSIDEALGVAKAKTPTGSGRTLSARPAFHRQVALADASLRAARSSFYADIQQAWTEAQQQIGELETRRLLRSSIIHAVTASMNVVDQMYTAVGGTSVFEDSPLQRHFRDIHVASQHMMVAEPVMELAGRVMSGVDDDALGL</sequence>
<evidence type="ECO:0000259" key="4">
    <source>
        <dbReference type="Pfam" id="PF08028"/>
    </source>
</evidence>
<proteinExistence type="inferred from homology"/>
<evidence type="ECO:0000256" key="2">
    <source>
        <dbReference type="ARBA" id="ARBA00049661"/>
    </source>
</evidence>
<reference evidence="5" key="1">
    <citation type="submission" date="2018-05" db="EMBL/GenBank/DDBJ databases">
        <authorList>
            <person name="Lanie J.A."/>
            <person name="Ng W.-L."/>
            <person name="Kazmierczak K.M."/>
            <person name="Andrzejewski T.M."/>
            <person name="Davidsen T.M."/>
            <person name="Wayne K.J."/>
            <person name="Tettelin H."/>
            <person name="Glass J.I."/>
            <person name="Rusch D."/>
            <person name="Podicherti R."/>
            <person name="Tsui H.-C.T."/>
            <person name="Winkler M.E."/>
        </authorList>
    </citation>
    <scope>NUCLEOTIDE SEQUENCE</scope>
</reference>
<dbReference type="EMBL" id="UINC01001039">
    <property type="protein sequence ID" value="SUZ68501.1"/>
    <property type="molecule type" value="Genomic_DNA"/>
</dbReference>
<dbReference type="SUPFAM" id="SSF56645">
    <property type="entry name" value="Acyl-CoA dehydrogenase NM domain-like"/>
    <property type="match status" value="1"/>
</dbReference>
<evidence type="ECO:0008006" key="6">
    <source>
        <dbReference type="Google" id="ProtNLM"/>
    </source>
</evidence>